<accession>A0A0S2F5B0</accession>
<dbReference type="KEGG" id="lab:LA76x_0558"/>
<dbReference type="PATRIC" id="fig|84531.8.peg.585"/>
<dbReference type="Proteomes" id="UP000060787">
    <property type="component" value="Chromosome"/>
</dbReference>
<sequence length="52" mass="5767">MGGLLLHSTLVSTWLATSKRNAERVREGGRGLWLQAAGWAVLAFCVWPWLSL</sequence>
<dbReference type="STRING" id="84531.LA76x_0558"/>
<name>A0A0S2F5B0_LYSAN</name>
<protein>
    <submittedName>
        <fullName evidence="1">Uncharacterized protein</fullName>
    </submittedName>
</protein>
<evidence type="ECO:0000313" key="1">
    <source>
        <dbReference type="EMBL" id="ALN78719.1"/>
    </source>
</evidence>
<proteinExistence type="predicted"/>
<reference evidence="1 2" key="1">
    <citation type="journal article" date="2015" name="BMC Genomics">
        <title>Comparative genomics and metabolic profiling of the genus Lysobacter.</title>
        <authorList>
            <person name="de Bruijn I."/>
            <person name="Cheng X."/>
            <person name="de Jager V."/>
            <person name="Exposito R.G."/>
            <person name="Watrous J."/>
            <person name="Patel N."/>
            <person name="Postma J."/>
            <person name="Dorrestein P.C."/>
            <person name="Kobayashi D."/>
            <person name="Raaijmakers J.M."/>
        </authorList>
    </citation>
    <scope>NUCLEOTIDE SEQUENCE [LARGE SCALE GENOMIC DNA]</scope>
    <source>
        <strain evidence="1 2">76</strain>
    </source>
</reference>
<organism evidence="1 2">
    <name type="scientific">Lysobacter antibioticus</name>
    <dbReference type="NCBI Taxonomy" id="84531"/>
    <lineage>
        <taxon>Bacteria</taxon>
        <taxon>Pseudomonadati</taxon>
        <taxon>Pseudomonadota</taxon>
        <taxon>Gammaproteobacteria</taxon>
        <taxon>Lysobacterales</taxon>
        <taxon>Lysobacteraceae</taxon>
        <taxon>Lysobacter</taxon>
    </lineage>
</organism>
<dbReference type="AlphaFoldDB" id="A0A0S2F5B0"/>
<gene>
    <name evidence="1" type="ORF">LA76x_0558</name>
</gene>
<dbReference type="EMBL" id="CP011129">
    <property type="protein sequence ID" value="ALN78719.1"/>
    <property type="molecule type" value="Genomic_DNA"/>
</dbReference>
<evidence type="ECO:0000313" key="2">
    <source>
        <dbReference type="Proteomes" id="UP000060787"/>
    </source>
</evidence>
<keyword evidence="2" id="KW-1185">Reference proteome</keyword>